<dbReference type="PANTHER" id="PTHR44757">
    <property type="entry name" value="DIGUANYLATE CYCLASE DGCP"/>
    <property type="match status" value="1"/>
</dbReference>
<protein>
    <submittedName>
        <fullName evidence="3">PAS domain S-box protein</fullName>
    </submittedName>
</protein>
<reference evidence="3 4" key="1">
    <citation type="journal article" date="2019" name="Environ. Microbiol.">
        <title>Species interactions and distinct microbial communities in high Arctic permafrost affected cryosols are associated with the CH4 and CO2 gas fluxes.</title>
        <authorList>
            <person name="Altshuler I."/>
            <person name="Hamel J."/>
            <person name="Turney S."/>
            <person name="Magnuson E."/>
            <person name="Levesque R."/>
            <person name="Greer C."/>
            <person name="Whyte L.G."/>
        </authorList>
    </citation>
    <scope>NUCLEOTIDE SEQUENCE [LARGE SCALE GENOMIC DNA]</scope>
    <source>
        <strain evidence="3 4">S9.2P</strain>
    </source>
</reference>
<keyword evidence="1" id="KW-0175">Coiled coil</keyword>
<dbReference type="OrthoDB" id="1038500at2"/>
<evidence type="ECO:0000313" key="4">
    <source>
        <dbReference type="Proteomes" id="UP000317646"/>
    </source>
</evidence>
<dbReference type="RefSeq" id="WP_140468691.1">
    <property type="nucleotide sequence ID" value="NZ_RCYZ01000007.1"/>
</dbReference>
<dbReference type="InterPro" id="IPR013656">
    <property type="entry name" value="PAS_4"/>
</dbReference>
<evidence type="ECO:0000259" key="2">
    <source>
        <dbReference type="PROSITE" id="PS50113"/>
    </source>
</evidence>
<dbReference type="SUPFAM" id="SSF55785">
    <property type="entry name" value="PYP-like sensor domain (PAS domain)"/>
    <property type="match status" value="4"/>
</dbReference>
<dbReference type="NCBIfam" id="TIGR00229">
    <property type="entry name" value="sensory_box"/>
    <property type="match status" value="1"/>
</dbReference>
<accession>A0A502GS29</accession>
<sequence length="520" mass="58280">MPTAPPFPDLLPVFNAQPGATLLLSPGWVIVGASDDYLAATLTERATLIGRHIFDAFPDNPATPEANAVANVRASLAQVMATKQPHEMAPQHYDVPDPTQPGQFVERHWKPRHTPVLDAAGQVQFIIQSVRDITAERLAARQLRESQASEQAARADAAQQRIEFQHFIAQAPVAVAVYHGPQHRIAMANATTLAIWGRPLEEVLHRPVFEALPETATPEVVALFDRVFTTGTAHTAYEQASTLHRHGRAEQVYWNIVFEPQRDADGRISGLFTVGTDVTEQVRARQQVEQLNQELETRVQQRTEQVRAQSQRLERLFTQAPAAICILAGPELTYELVNPIYQQFFPERQLLGKPLREALPELADHAAYHTMRRVFETGETLWQQALHVPLARTADGVLEDRYFNYLQQARYDEQGRIDGVLVFGFEVTDLVQARQQAEALQAQVLAAAERQLQQREAFYQLFEQTPAAICIQRGPEHRYEYANAAYQAFFPGRELLGRTVAEVLPETVDSGVVALLDGVY</sequence>
<dbReference type="AlphaFoldDB" id="A0A502GS29"/>
<dbReference type="Gene3D" id="3.30.450.20">
    <property type="entry name" value="PAS domain"/>
    <property type="match status" value="4"/>
</dbReference>
<dbReference type="EMBL" id="RCYZ01000007">
    <property type="protein sequence ID" value="TPG63796.1"/>
    <property type="molecule type" value="Genomic_DNA"/>
</dbReference>
<dbReference type="CDD" id="cd00130">
    <property type="entry name" value="PAS"/>
    <property type="match status" value="1"/>
</dbReference>
<dbReference type="InterPro" id="IPR000700">
    <property type="entry name" value="PAS-assoc_C"/>
</dbReference>
<dbReference type="PANTHER" id="PTHR44757:SF2">
    <property type="entry name" value="BIOFILM ARCHITECTURE MAINTENANCE PROTEIN MBAA"/>
    <property type="match status" value="1"/>
</dbReference>
<evidence type="ECO:0000256" key="1">
    <source>
        <dbReference type="SAM" id="Coils"/>
    </source>
</evidence>
<dbReference type="InterPro" id="IPR035965">
    <property type="entry name" value="PAS-like_dom_sf"/>
</dbReference>
<dbReference type="Proteomes" id="UP000317646">
    <property type="component" value="Unassembled WGS sequence"/>
</dbReference>
<keyword evidence="4" id="KW-1185">Reference proteome</keyword>
<feature type="domain" description="PAC" evidence="2">
    <location>
        <begin position="237"/>
        <end position="290"/>
    </location>
</feature>
<dbReference type="PROSITE" id="PS50113">
    <property type="entry name" value="PAC"/>
    <property type="match status" value="2"/>
</dbReference>
<feature type="coiled-coil region" evidence="1">
    <location>
        <begin position="278"/>
        <end position="312"/>
    </location>
</feature>
<proteinExistence type="predicted"/>
<feature type="domain" description="PAC" evidence="2">
    <location>
        <begin position="91"/>
        <end position="145"/>
    </location>
</feature>
<evidence type="ECO:0000313" key="3">
    <source>
        <dbReference type="EMBL" id="TPG63796.1"/>
    </source>
</evidence>
<organism evidence="3 4">
    <name type="scientific">Hymenobacter nivis</name>
    <dbReference type="NCBI Taxonomy" id="1850093"/>
    <lineage>
        <taxon>Bacteria</taxon>
        <taxon>Pseudomonadati</taxon>
        <taxon>Bacteroidota</taxon>
        <taxon>Cytophagia</taxon>
        <taxon>Cytophagales</taxon>
        <taxon>Hymenobacteraceae</taxon>
        <taxon>Hymenobacter</taxon>
    </lineage>
</organism>
<dbReference type="Pfam" id="PF08448">
    <property type="entry name" value="PAS_4"/>
    <property type="match status" value="4"/>
</dbReference>
<dbReference type="InterPro" id="IPR000014">
    <property type="entry name" value="PAS"/>
</dbReference>
<dbReference type="SMART" id="SM00091">
    <property type="entry name" value="PAS"/>
    <property type="match status" value="4"/>
</dbReference>
<dbReference type="InterPro" id="IPR052155">
    <property type="entry name" value="Biofilm_reg_signaling"/>
</dbReference>
<gene>
    <name evidence="3" type="ORF">EAH73_17300</name>
</gene>
<name>A0A502GS29_9BACT</name>
<comment type="caution">
    <text evidence="3">The sequence shown here is derived from an EMBL/GenBank/DDBJ whole genome shotgun (WGS) entry which is preliminary data.</text>
</comment>